<dbReference type="EMBL" id="FZMO01000055">
    <property type="protein sequence ID" value="SNQ46599.1"/>
    <property type="molecule type" value="Genomic_DNA"/>
</dbReference>
<dbReference type="InterPro" id="IPR050267">
    <property type="entry name" value="Anti-sigma-factor_SerPK"/>
</dbReference>
<feature type="compositionally biased region" description="Pro residues" evidence="2">
    <location>
        <begin position="273"/>
        <end position="282"/>
    </location>
</feature>
<dbReference type="PANTHER" id="PTHR35526">
    <property type="entry name" value="ANTI-SIGMA-F FACTOR RSBW-RELATED"/>
    <property type="match status" value="1"/>
</dbReference>
<keyword evidence="1" id="KW-0723">Serine/threonine-protein kinase</keyword>
<keyword evidence="4" id="KW-0418">Kinase</keyword>
<evidence type="ECO:0000313" key="4">
    <source>
        <dbReference type="EMBL" id="SNQ46599.1"/>
    </source>
</evidence>
<dbReference type="RefSeq" id="WP_101830589.1">
    <property type="nucleotide sequence ID" value="NZ_FZMO01000055.1"/>
</dbReference>
<dbReference type="InterPro" id="IPR003594">
    <property type="entry name" value="HATPase_dom"/>
</dbReference>
<sequence length="310" mass="34124">MTRSAFGYIRRDDANDEEINRVHDVLTGHARREGLALVEVYVDRNTPSDQLVRAGFSVLLEELRRYDAAIVLVAGAEHLSTSPPMRRALEGEIVDCGGAVQIAALPPSLTRPPFAAPRVFQFPATATSAREARARGRHVLRAWHLDEETTSTTVLLISELVANAITASTSPYEEPEETGRNQTDRGFVSLRLSLSGPRLLLEVWDRADTPPHQQDQDLTAESGRGLVLVSALSARWSFYPTRGGGKVVWCEITLPRPQNDGRGARSGQVLPRRTPPAGPPGPGNGEQDPDLLRRVVLGLRRLDDWSHKEE</sequence>
<keyword evidence="5" id="KW-1185">Reference proteome</keyword>
<name>A0A2I2KLR8_9ACTN</name>
<dbReference type="SUPFAM" id="SSF55874">
    <property type="entry name" value="ATPase domain of HSP90 chaperone/DNA topoisomerase II/histidine kinase"/>
    <property type="match status" value="1"/>
</dbReference>
<dbReference type="AlphaFoldDB" id="A0A2I2KLR8"/>
<dbReference type="OrthoDB" id="3214563at2"/>
<dbReference type="InterPro" id="IPR036890">
    <property type="entry name" value="HATPase_C_sf"/>
</dbReference>
<feature type="region of interest" description="Disordered" evidence="2">
    <location>
        <begin position="255"/>
        <end position="293"/>
    </location>
</feature>
<dbReference type="CDD" id="cd16936">
    <property type="entry name" value="HATPase_RsbW-like"/>
    <property type="match status" value="1"/>
</dbReference>
<reference evidence="4 5" key="1">
    <citation type="submission" date="2017-06" db="EMBL/GenBank/DDBJ databases">
        <authorList>
            <person name="Kim H.J."/>
            <person name="Triplett B.A."/>
        </authorList>
    </citation>
    <scope>NUCLEOTIDE SEQUENCE [LARGE SCALE GENOMIC DNA]</scope>
    <source>
        <strain evidence="4">FRACA_ARgP5</strain>
    </source>
</reference>
<accession>A0A2I2KLR8</accession>
<dbReference type="Proteomes" id="UP000234331">
    <property type="component" value="Unassembled WGS sequence"/>
</dbReference>
<dbReference type="GO" id="GO:0004674">
    <property type="term" value="F:protein serine/threonine kinase activity"/>
    <property type="evidence" value="ECO:0007669"/>
    <property type="project" value="UniProtKB-KW"/>
</dbReference>
<evidence type="ECO:0000313" key="5">
    <source>
        <dbReference type="Proteomes" id="UP000234331"/>
    </source>
</evidence>
<evidence type="ECO:0000256" key="1">
    <source>
        <dbReference type="ARBA" id="ARBA00022527"/>
    </source>
</evidence>
<dbReference type="Pfam" id="PF13581">
    <property type="entry name" value="HATPase_c_2"/>
    <property type="match status" value="1"/>
</dbReference>
<feature type="domain" description="Histidine kinase/HSP90-like ATPase" evidence="3">
    <location>
        <begin position="122"/>
        <end position="249"/>
    </location>
</feature>
<proteinExistence type="predicted"/>
<dbReference type="PANTHER" id="PTHR35526:SF3">
    <property type="entry name" value="ANTI-SIGMA-F FACTOR RSBW"/>
    <property type="match status" value="1"/>
</dbReference>
<evidence type="ECO:0000256" key="2">
    <source>
        <dbReference type="SAM" id="MobiDB-lite"/>
    </source>
</evidence>
<gene>
    <name evidence="4" type="ORF">FRACA_1480007</name>
</gene>
<evidence type="ECO:0000259" key="3">
    <source>
        <dbReference type="Pfam" id="PF13581"/>
    </source>
</evidence>
<keyword evidence="4" id="KW-0808">Transferase</keyword>
<organism evidence="4 5">
    <name type="scientific">Frankia canadensis</name>
    <dbReference type="NCBI Taxonomy" id="1836972"/>
    <lineage>
        <taxon>Bacteria</taxon>
        <taxon>Bacillati</taxon>
        <taxon>Actinomycetota</taxon>
        <taxon>Actinomycetes</taxon>
        <taxon>Frankiales</taxon>
        <taxon>Frankiaceae</taxon>
        <taxon>Frankia</taxon>
    </lineage>
</organism>
<protein>
    <submittedName>
        <fullName evidence="4">Putative Histidine kinase-like ATPase domain-containing protein</fullName>
    </submittedName>
</protein>
<dbReference type="Gene3D" id="3.30.565.10">
    <property type="entry name" value="Histidine kinase-like ATPase, C-terminal domain"/>
    <property type="match status" value="1"/>
</dbReference>